<evidence type="ECO:0000256" key="1">
    <source>
        <dbReference type="ARBA" id="ARBA00022737"/>
    </source>
</evidence>
<dbReference type="PANTHER" id="PTHR24166:SF52">
    <property type="entry name" value="ANKYRIN REPEAT DOMAIN-CONTAINING PROTEIN 65"/>
    <property type="match status" value="1"/>
</dbReference>
<dbReference type="AlphaFoldDB" id="A0A9Q9RVF4"/>
<reference evidence="3" key="1">
    <citation type="submission" date="2019-05" db="EMBL/GenBank/DDBJ databases">
        <authorList>
            <person name="Piombo E."/>
        </authorList>
    </citation>
    <scope>NUCLEOTIDE SEQUENCE</scope>
    <source>
        <strain evidence="3">C2S</strain>
    </source>
</reference>
<sequence>MGDLATVTRLLTSSGNRFVDMNCRDDTGATALSRAARMGRTEVVRYLLSCPDVYVNCADHFGWTPLSWSARYGDHDVVQLLLAYLDIAADRADENGMTPLMLHHGKDMLRLLYGLRTAVTFVLGRGKGSSGSRGLVTQQ</sequence>
<dbReference type="Proteomes" id="UP000760494">
    <property type="component" value="Unassembled WGS sequence"/>
</dbReference>
<name>A0A9Q9RVF4_FUSFU</name>
<gene>
    <name evidence="3" type="ORF">C2S_10524</name>
</gene>
<dbReference type="InterPro" id="IPR036770">
    <property type="entry name" value="Ankyrin_rpt-contain_sf"/>
</dbReference>
<evidence type="ECO:0000313" key="4">
    <source>
        <dbReference type="Proteomes" id="UP000760494"/>
    </source>
</evidence>
<dbReference type="PANTHER" id="PTHR24166">
    <property type="entry name" value="ROLLING PEBBLES, ISOFORM B"/>
    <property type="match status" value="1"/>
</dbReference>
<keyword evidence="1" id="KW-0677">Repeat</keyword>
<dbReference type="EMBL" id="CABFJX010000386">
    <property type="protein sequence ID" value="VTT77339.1"/>
    <property type="molecule type" value="Genomic_DNA"/>
</dbReference>
<comment type="caution">
    <text evidence="3">The sequence shown here is derived from an EMBL/GenBank/DDBJ whole genome shotgun (WGS) entry which is preliminary data.</text>
</comment>
<dbReference type="SMART" id="SM00248">
    <property type="entry name" value="ANK"/>
    <property type="match status" value="2"/>
</dbReference>
<dbReference type="Pfam" id="PF12796">
    <property type="entry name" value="Ank_2"/>
    <property type="match status" value="1"/>
</dbReference>
<organism evidence="3 4">
    <name type="scientific">Fusarium fujikuroi</name>
    <name type="common">Bakanae and foot rot disease fungus</name>
    <name type="synonym">Gibberella fujikuroi</name>
    <dbReference type="NCBI Taxonomy" id="5127"/>
    <lineage>
        <taxon>Eukaryota</taxon>
        <taxon>Fungi</taxon>
        <taxon>Dikarya</taxon>
        <taxon>Ascomycota</taxon>
        <taxon>Pezizomycotina</taxon>
        <taxon>Sordariomycetes</taxon>
        <taxon>Hypocreomycetidae</taxon>
        <taxon>Hypocreales</taxon>
        <taxon>Nectriaceae</taxon>
        <taxon>Fusarium</taxon>
        <taxon>Fusarium fujikuroi species complex</taxon>
    </lineage>
</organism>
<dbReference type="InterPro" id="IPR050889">
    <property type="entry name" value="Dendritic_Spine_Reg/Scaffold"/>
</dbReference>
<proteinExistence type="predicted"/>
<dbReference type="SUPFAM" id="SSF48403">
    <property type="entry name" value="Ankyrin repeat"/>
    <property type="match status" value="1"/>
</dbReference>
<evidence type="ECO:0000313" key="3">
    <source>
        <dbReference type="EMBL" id="VTT77339.1"/>
    </source>
</evidence>
<evidence type="ECO:0008006" key="5">
    <source>
        <dbReference type="Google" id="ProtNLM"/>
    </source>
</evidence>
<dbReference type="InterPro" id="IPR002110">
    <property type="entry name" value="Ankyrin_rpt"/>
</dbReference>
<dbReference type="Gene3D" id="1.25.40.20">
    <property type="entry name" value="Ankyrin repeat-containing domain"/>
    <property type="match status" value="1"/>
</dbReference>
<evidence type="ECO:0000256" key="2">
    <source>
        <dbReference type="ARBA" id="ARBA00023043"/>
    </source>
</evidence>
<accession>A0A9Q9RVF4</accession>
<protein>
    <recommendedName>
        <fullName evidence="5">Ankyrin</fullName>
    </recommendedName>
</protein>
<keyword evidence="2" id="KW-0040">ANK repeat</keyword>